<dbReference type="EMBL" id="JBFXLT010000101">
    <property type="protein sequence ID" value="KAL2808895.1"/>
    <property type="molecule type" value="Genomic_DNA"/>
</dbReference>
<gene>
    <name evidence="1" type="ORF">BJX63DRAFT_15209</name>
</gene>
<protein>
    <submittedName>
        <fullName evidence="1">Uncharacterized protein</fullName>
    </submittedName>
</protein>
<keyword evidence="2" id="KW-1185">Reference proteome</keyword>
<proteinExistence type="predicted"/>
<organism evidence="1 2">
    <name type="scientific">Aspergillus granulosus</name>
    <dbReference type="NCBI Taxonomy" id="176169"/>
    <lineage>
        <taxon>Eukaryota</taxon>
        <taxon>Fungi</taxon>
        <taxon>Dikarya</taxon>
        <taxon>Ascomycota</taxon>
        <taxon>Pezizomycotina</taxon>
        <taxon>Eurotiomycetes</taxon>
        <taxon>Eurotiomycetidae</taxon>
        <taxon>Eurotiales</taxon>
        <taxon>Aspergillaceae</taxon>
        <taxon>Aspergillus</taxon>
        <taxon>Aspergillus subgen. Nidulantes</taxon>
    </lineage>
</organism>
<evidence type="ECO:0000313" key="2">
    <source>
        <dbReference type="Proteomes" id="UP001610334"/>
    </source>
</evidence>
<name>A0ABR4H0D0_9EURO</name>
<dbReference type="PANTHER" id="PTHR37540:SF5">
    <property type="entry name" value="TRANSCRIPTION FACTOR DOMAIN-CONTAINING PROTEIN"/>
    <property type="match status" value="1"/>
</dbReference>
<dbReference type="Proteomes" id="UP001610334">
    <property type="component" value="Unassembled WGS sequence"/>
</dbReference>
<comment type="caution">
    <text evidence="1">The sequence shown here is derived from an EMBL/GenBank/DDBJ whole genome shotgun (WGS) entry which is preliminary data.</text>
</comment>
<accession>A0ABR4H0D0</accession>
<reference evidence="1 2" key="1">
    <citation type="submission" date="2024-07" db="EMBL/GenBank/DDBJ databases">
        <title>Section-level genome sequencing and comparative genomics of Aspergillus sections Usti and Cavernicolus.</title>
        <authorList>
            <consortium name="Lawrence Berkeley National Laboratory"/>
            <person name="Nybo J.L."/>
            <person name="Vesth T.C."/>
            <person name="Theobald S."/>
            <person name="Frisvad J.C."/>
            <person name="Larsen T.O."/>
            <person name="Kjaerboelling I."/>
            <person name="Rothschild-Mancinelli K."/>
            <person name="Lyhne E.K."/>
            <person name="Kogle M.E."/>
            <person name="Barry K."/>
            <person name="Clum A."/>
            <person name="Na H."/>
            <person name="Ledsgaard L."/>
            <person name="Lin J."/>
            <person name="Lipzen A."/>
            <person name="Kuo A."/>
            <person name="Riley R."/>
            <person name="Mondo S."/>
            <person name="Labutti K."/>
            <person name="Haridas S."/>
            <person name="Pangalinan J."/>
            <person name="Salamov A.A."/>
            <person name="Simmons B.A."/>
            <person name="Magnuson J.K."/>
            <person name="Chen J."/>
            <person name="Drula E."/>
            <person name="Henrissat B."/>
            <person name="Wiebenga A."/>
            <person name="Lubbers R.J."/>
            <person name="Gomes A.C."/>
            <person name="Makela M.R."/>
            <person name="Stajich J."/>
            <person name="Grigoriev I.V."/>
            <person name="Mortensen U.H."/>
            <person name="De Vries R.P."/>
            <person name="Baker S.E."/>
            <person name="Andersen M.R."/>
        </authorList>
    </citation>
    <scope>NUCLEOTIDE SEQUENCE [LARGE SCALE GENOMIC DNA]</scope>
    <source>
        <strain evidence="1 2">CBS 588.65</strain>
    </source>
</reference>
<dbReference type="PANTHER" id="PTHR37540">
    <property type="entry name" value="TRANSCRIPTION FACTOR (ACR-2), PUTATIVE-RELATED-RELATED"/>
    <property type="match status" value="1"/>
</dbReference>
<sequence length="273" mass="30957">MPLHEVQFIFSAPNSAGFKDPQKKVARSHAARSAHAKTRRIRTLEYQAQKRREDHSRLGVRITHLNTYAGFGLRNSLPASRRDPFASFALALKPIEELLFDHYVTVVVPLMRCNAFDDRFTERMINGWIPLAVTEQSLLQITFLASCRTLADKYIGRPEHQLFNRLAFQYKLMILQSLRESITVEVPQFSDSTISKALMLAYDELFVHDEKMLKHHVEGAVQMVNLKGGPQTLGLGGLMARLLSNLLTKVILELGIPVTIPWDTTAVQQSFQS</sequence>
<evidence type="ECO:0000313" key="1">
    <source>
        <dbReference type="EMBL" id="KAL2808895.1"/>
    </source>
</evidence>